<dbReference type="CDD" id="cd01831">
    <property type="entry name" value="Endoglucanase_E_like"/>
    <property type="match status" value="1"/>
</dbReference>
<dbReference type="RefSeq" id="WP_380754580.1">
    <property type="nucleotide sequence ID" value="NZ_JBHULT010000012.1"/>
</dbReference>
<dbReference type="InterPro" id="IPR036514">
    <property type="entry name" value="SGNH_hydro_sf"/>
</dbReference>
<accession>A0ABW5J1P1</accession>
<dbReference type="Proteomes" id="UP001597468">
    <property type="component" value="Unassembled WGS sequence"/>
</dbReference>
<dbReference type="PROSITE" id="PS51257">
    <property type="entry name" value="PROKAR_LIPOPROTEIN"/>
    <property type="match status" value="1"/>
</dbReference>
<dbReference type="InterPro" id="IPR052762">
    <property type="entry name" value="PCW_deacetylase/CE"/>
</dbReference>
<dbReference type="InterPro" id="IPR037461">
    <property type="entry name" value="CtCE2-like_dom"/>
</dbReference>
<organism evidence="2 3">
    <name type="scientific">Salinimicrobium flavum</name>
    <dbReference type="NCBI Taxonomy" id="1737065"/>
    <lineage>
        <taxon>Bacteria</taxon>
        <taxon>Pseudomonadati</taxon>
        <taxon>Bacteroidota</taxon>
        <taxon>Flavobacteriia</taxon>
        <taxon>Flavobacteriales</taxon>
        <taxon>Flavobacteriaceae</taxon>
        <taxon>Salinimicrobium</taxon>
    </lineage>
</organism>
<keyword evidence="2" id="KW-0378">Hydrolase</keyword>
<sequence>MRLIFFSLFSVLFFSCQSEQQPQNQYFEAKHKSFTYSGRTLNTAEGVELITSAASVKANVSGDTVTVFLKSKDEQHHYVAVELNQEYKGRFRVTKDTLKFALPQPDTLNTIAIFKETEAANGPLIFNGMRAQKIEKTREEKRAKIEFIGDSITCGMGVDTSQINCEEGEWFDQHSAYMSYGTRVARDLDVDFELNCVSGIGVYRNWNNEDQSAMPKVYPYLYLNDGQGKRAELKKEDAPDLVSIALGTNDFFKGDEESERQSFEAEKFKKNYIEFIETIFKTYPDTKIALLSSPMTGKEEGKELTKILNEIKAEFADQPVEVFEFQKMNLKGCSGHPGIKDHQIMAKQLLPFYRELLNLN</sequence>
<comment type="caution">
    <text evidence="2">The sequence shown here is derived from an EMBL/GenBank/DDBJ whole genome shotgun (WGS) entry which is preliminary data.</text>
</comment>
<dbReference type="SUPFAM" id="SSF52266">
    <property type="entry name" value="SGNH hydrolase"/>
    <property type="match status" value="1"/>
</dbReference>
<dbReference type="PANTHER" id="PTHR37834">
    <property type="entry name" value="GDSL-LIKE LIPASE/ACYLHYDROLASE DOMAIN PROTEIN (AFU_ORTHOLOGUE AFUA_2G00620)"/>
    <property type="match status" value="1"/>
</dbReference>
<dbReference type="Gene3D" id="3.40.50.1110">
    <property type="entry name" value="SGNH hydrolase"/>
    <property type="match status" value="1"/>
</dbReference>
<name>A0ABW5J1P1_9FLAO</name>
<keyword evidence="3" id="KW-1185">Reference proteome</keyword>
<gene>
    <name evidence="2" type="ORF">ACFSTG_14320</name>
</gene>
<evidence type="ECO:0000313" key="2">
    <source>
        <dbReference type="EMBL" id="MFD2519079.1"/>
    </source>
</evidence>
<dbReference type="Pfam" id="PF17996">
    <property type="entry name" value="CE2_N"/>
    <property type="match status" value="1"/>
</dbReference>
<dbReference type="InterPro" id="IPR040794">
    <property type="entry name" value="CE2_N"/>
</dbReference>
<proteinExistence type="predicted"/>
<dbReference type="Gene3D" id="2.60.120.260">
    <property type="entry name" value="Galactose-binding domain-like"/>
    <property type="match status" value="1"/>
</dbReference>
<evidence type="ECO:0000259" key="1">
    <source>
        <dbReference type="Pfam" id="PF17996"/>
    </source>
</evidence>
<dbReference type="Pfam" id="PF00657">
    <property type="entry name" value="Lipase_GDSL"/>
    <property type="match status" value="1"/>
</dbReference>
<reference evidence="3" key="1">
    <citation type="journal article" date="2019" name="Int. J. Syst. Evol. Microbiol.">
        <title>The Global Catalogue of Microorganisms (GCM) 10K type strain sequencing project: providing services to taxonomists for standard genome sequencing and annotation.</title>
        <authorList>
            <consortium name="The Broad Institute Genomics Platform"/>
            <consortium name="The Broad Institute Genome Sequencing Center for Infectious Disease"/>
            <person name="Wu L."/>
            <person name="Ma J."/>
        </authorList>
    </citation>
    <scope>NUCLEOTIDE SEQUENCE [LARGE SCALE GENOMIC DNA]</scope>
    <source>
        <strain evidence="3">KCTC 42585</strain>
    </source>
</reference>
<protein>
    <submittedName>
        <fullName evidence="2">SGNH/GDSL hydrolase family protein</fullName>
    </submittedName>
</protein>
<evidence type="ECO:0000313" key="3">
    <source>
        <dbReference type="Proteomes" id="UP001597468"/>
    </source>
</evidence>
<feature type="domain" description="Carbohydrate esterase 2 N-terminal" evidence="1">
    <location>
        <begin position="36"/>
        <end position="135"/>
    </location>
</feature>
<dbReference type="EMBL" id="JBHULT010000012">
    <property type="protein sequence ID" value="MFD2519079.1"/>
    <property type="molecule type" value="Genomic_DNA"/>
</dbReference>
<dbReference type="InterPro" id="IPR001087">
    <property type="entry name" value="GDSL"/>
</dbReference>
<dbReference type="GO" id="GO:0016787">
    <property type="term" value="F:hydrolase activity"/>
    <property type="evidence" value="ECO:0007669"/>
    <property type="project" value="UniProtKB-KW"/>
</dbReference>
<dbReference type="PANTHER" id="PTHR37834:SF2">
    <property type="entry name" value="ESTERASE, SGNH HYDROLASE-TYPE"/>
    <property type="match status" value="1"/>
</dbReference>